<dbReference type="OMA" id="HIFVCTH"/>
<dbReference type="InterPro" id="IPR009737">
    <property type="entry name" value="Aim32/Apd1-like"/>
</dbReference>
<gene>
    <name evidence="1" type="ORF">K437DRAFT_56357</name>
</gene>
<dbReference type="RefSeq" id="XP_013244682.1">
    <property type="nucleotide sequence ID" value="XM_013389228.1"/>
</dbReference>
<dbReference type="InterPro" id="IPR036249">
    <property type="entry name" value="Thioredoxin-like_sf"/>
</dbReference>
<dbReference type="EMBL" id="JMSN01000017">
    <property type="protein sequence ID" value="KDN51346.1"/>
    <property type="molecule type" value="Genomic_DNA"/>
</dbReference>
<proteinExistence type="predicted"/>
<dbReference type="Pfam" id="PF06999">
    <property type="entry name" value="Suc_Fer-like"/>
    <property type="match status" value="1"/>
</dbReference>
<dbReference type="HOGENOM" id="CLU_049620_0_0_1"/>
<comment type="caution">
    <text evidence="1">The sequence shown here is derived from an EMBL/GenBank/DDBJ whole genome shotgun (WGS) entry which is preliminary data.</text>
</comment>
<dbReference type="InterPro" id="IPR036010">
    <property type="entry name" value="2Fe-2S_ferredoxin-like_sf"/>
</dbReference>
<keyword evidence="2" id="KW-1185">Reference proteome</keyword>
<dbReference type="GO" id="GO:0051536">
    <property type="term" value="F:iron-sulfur cluster binding"/>
    <property type="evidence" value="ECO:0007669"/>
    <property type="project" value="InterPro"/>
</dbReference>
<dbReference type="Gene3D" id="3.40.30.10">
    <property type="entry name" value="Glutaredoxin"/>
    <property type="match status" value="1"/>
</dbReference>
<dbReference type="InterPro" id="IPR012675">
    <property type="entry name" value="Beta-grasp_dom_sf"/>
</dbReference>
<evidence type="ECO:0000313" key="2">
    <source>
        <dbReference type="Proteomes" id="UP000027361"/>
    </source>
</evidence>
<dbReference type="AlphaFoldDB" id="A0A066WCA8"/>
<dbReference type="SUPFAM" id="SSF52833">
    <property type="entry name" value="Thioredoxin-like"/>
    <property type="match status" value="1"/>
</dbReference>
<dbReference type="InParanoid" id="A0A066WCA8"/>
<dbReference type="PANTHER" id="PTHR31902">
    <property type="entry name" value="ACTIN PATCHES DISTAL PROTEIN 1"/>
    <property type="match status" value="1"/>
</dbReference>
<name>A0A066WCA8_TILAU</name>
<accession>A0A066WCA8</accession>
<dbReference type="OrthoDB" id="10253744at2759"/>
<protein>
    <submittedName>
        <fullName evidence="1">Uncharacterized protein</fullName>
    </submittedName>
</protein>
<dbReference type="SUPFAM" id="SSF54292">
    <property type="entry name" value="2Fe-2S ferredoxin-like"/>
    <property type="match status" value="1"/>
</dbReference>
<evidence type="ECO:0000313" key="1">
    <source>
        <dbReference type="EMBL" id="KDN51346.1"/>
    </source>
</evidence>
<dbReference type="STRING" id="1037660.A0A066WCA8"/>
<organism evidence="1 2">
    <name type="scientific">Tilletiaria anomala (strain ATCC 24038 / CBS 436.72 / UBC 951)</name>
    <dbReference type="NCBI Taxonomy" id="1037660"/>
    <lineage>
        <taxon>Eukaryota</taxon>
        <taxon>Fungi</taxon>
        <taxon>Dikarya</taxon>
        <taxon>Basidiomycota</taxon>
        <taxon>Ustilaginomycotina</taxon>
        <taxon>Exobasidiomycetes</taxon>
        <taxon>Georgefischeriales</taxon>
        <taxon>Tilletiariaceae</taxon>
        <taxon>Tilletiaria</taxon>
    </lineage>
</organism>
<reference evidence="1 2" key="1">
    <citation type="submission" date="2014-05" db="EMBL/GenBank/DDBJ databases">
        <title>Draft genome sequence of a rare smut relative, Tilletiaria anomala UBC 951.</title>
        <authorList>
            <consortium name="DOE Joint Genome Institute"/>
            <person name="Toome M."/>
            <person name="Kuo A."/>
            <person name="Henrissat B."/>
            <person name="Lipzen A."/>
            <person name="Tritt A."/>
            <person name="Yoshinaga Y."/>
            <person name="Zane M."/>
            <person name="Barry K."/>
            <person name="Grigoriev I.V."/>
            <person name="Spatafora J.W."/>
            <person name="Aimea M.C."/>
        </authorList>
    </citation>
    <scope>NUCLEOTIDE SEQUENCE [LARGE SCALE GENOMIC DNA]</scope>
    <source>
        <strain evidence="1 2">UBC 951</strain>
    </source>
</reference>
<sequence length="543" mass="59712">MLRFAGTSFMQGLLGPGAWPRRPFAPRIQAALSYPCNCRAPAQSASHFRRAYSHSAPLKKSDSDAIPALNYGDIPYDAAAALDSDGRIPSMPYVPDTLPGTATEYNAHIVVHPYSRPRPQLSWPASIESVSPLMSELGSRCKQGSSLEGYGVSFSSGELGEQVGLPDLFPHWDNQTPKFMRPVPGHESVDEQFLLYVYLPPGRFATVGPLSLETLDEDKLLQDKIIDALASAKPQTAKRKPEDEAHIYVCTHGMRDCRCGVVGGALMRSLKETYDQENATSGNSLKSTKFFAISHVGGHKWAANALVYPHGDWYGNLREYDAALLLRAAQAPASSMHDLQDMRERMVHWSRWRGRLGLSADKQREHYDQWGPPLMQTAIIKPAVRVGKLGRSSVAASAARKPTSDALTASPTSHITVAEMSVPLRFRSYEGEWFNVKGTIGETLKDVAKRHNLPSIEATCGGECECATCHAYFAAPGDNVDAVGNLDTEPPTLIIGDLQDEENDMLDYAITRKPASRLTCQVKVTKELSEWMKKGGRIELPRF</sequence>
<dbReference type="GeneID" id="25267615"/>
<dbReference type="Gene3D" id="3.10.20.30">
    <property type="match status" value="1"/>
</dbReference>
<dbReference type="Proteomes" id="UP000027361">
    <property type="component" value="Unassembled WGS sequence"/>
</dbReference>